<dbReference type="AlphaFoldDB" id="X1BD34"/>
<feature type="domain" description="AMP-binding enzyme C-terminal" evidence="1">
    <location>
        <begin position="59"/>
        <end position="127"/>
    </location>
</feature>
<protein>
    <recommendedName>
        <fullName evidence="1">AMP-binding enzyme C-terminal domain-containing protein</fullName>
    </recommendedName>
</protein>
<dbReference type="PANTHER" id="PTHR42921">
    <property type="entry name" value="ACETOACETYL-COA SYNTHETASE"/>
    <property type="match status" value="1"/>
</dbReference>
<dbReference type="Gene3D" id="3.30.300.30">
    <property type="match status" value="1"/>
</dbReference>
<accession>X1BD34</accession>
<gene>
    <name evidence="2" type="ORF">S01H4_31276</name>
</gene>
<evidence type="ECO:0000259" key="1">
    <source>
        <dbReference type="Pfam" id="PF13193"/>
    </source>
</evidence>
<organism evidence="2">
    <name type="scientific">marine sediment metagenome</name>
    <dbReference type="NCBI Taxonomy" id="412755"/>
    <lineage>
        <taxon>unclassified sequences</taxon>
        <taxon>metagenomes</taxon>
        <taxon>ecological metagenomes</taxon>
    </lineage>
</organism>
<sequence>EKYHQAYFNQFKNVWAHGDFAAITEHKGLIIYGRSDATLNAGGVRIGTAEIYRQVEKFPEVLESLAIAQRWDNDTRIILFVRLREETPLSETLIKAIKEKLKQDASPHHVPAKIIAVPDIPRTINGKIVELAVSQVVHGETINNLFALANPEALDYFKALPELSN</sequence>
<reference evidence="2" key="1">
    <citation type="journal article" date="2014" name="Front. Microbiol.">
        <title>High frequency of phylogenetically diverse reductive dehalogenase-homologous genes in deep subseafloor sedimentary metagenomes.</title>
        <authorList>
            <person name="Kawai M."/>
            <person name="Futagami T."/>
            <person name="Toyoda A."/>
            <person name="Takaki Y."/>
            <person name="Nishi S."/>
            <person name="Hori S."/>
            <person name="Arai W."/>
            <person name="Tsubouchi T."/>
            <person name="Morono Y."/>
            <person name="Uchiyama I."/>
            <person name="Ito T."/>
            <person name="Fujiyama A."/>
            <person name="Inagaki F."/>
            <person name="Takami H."/>
        </authorList>
    </citation>
    <scope>NUCLEOTIDE SEQUENCE</scope>
    <source>
        <strain evidence="2">Expedition CK06-06</strain>
    </source>
</reference>
<dbReference type="InterPro" id="IPR025110">
    <property type="entry name" value="AMP-bd_C"/>
</dbReference>
<dbReference type="EMBL" id="BART01016233">
    <property type="protein sequence ID" value="GAG79127.1"/>
    <property type="molecule type" value="Genomic_DNA"/>
</dbReference>
<comment type="caution">
    <text evidence="2">The sequence shown here is derived from an EMBL/GenBank/DDBJ whole genome shotgun (WGS) entry which is preliminary data.</text>
</comment>
<feature type="non-terminal residue" evidence="2">
    <location>
        <position position="1"/>
    </location>
</feature>
<name>X1BD34_9ZZZZ</name>
<dbReference type="PANTHER" id="PTHR42921:SF1">
    <property type="entry name" value="ACETOACETYL-COA SYNTHETASE"/>
    <property type="match status" value="1"/>
</dbReference>
<proteinExistence type="predicted"/>
<dbReference type="Pfam" id="PF13193">
    <property type="entry name" value="AMP-binding_C"/>
    <property type="match status" value="1"/>
</dbReference>
<dbReference type="InterPro" id="IPR045851">
    <property type="entry name" value="AMP-bd_C_sf"/>
</dbReference>
<evidence type="ECO:0000313" key="2">
    <source>
        <dbReference type="EMBL" id="GAG79127.1"/>
    </source>
</evidence>
<dbReference type="GO" id="GO:0030729">
    <property type="term" value="F:acetoacetate-CoA ligase activity"/>
    <property type="evidence" value="ECO:0007669"/>
    <property type="project" value="TreeGrafter"/>
</dbReference>
<dbReference type="SUPFAM" id="SSF56801">
    <property type="entry name" value="Acetyl-CoA synthetase-like"/>
    <property type="match status" value="1"/>
</dbReference>